<comment type="caution">
    <text evidence="1">The sequence shown here is derived from an EMBL/GenBank/DDBJ whole genome shotgun (WGS) entry which is preliminary data.</text>
</comment>
<gene>
    <name evidence="1" type="ORF">S2091_1539</name>
</gene>
<evidence type="ECO:0000313" key="2">
    <source>
        <dbReference type="Proteomes" id="UP000237839"/>
    </source>
</evidence>
<protein>
    <submittedName>
        <fullName evidence="1">Uncharacterized protein</fullName>
    </submittedName>
</protein>
<name>A0A2S9H1V2_9BURK</name>
<proteinExistence type="predicted"/>
<dbReference type="EMBL" id="PUGF01000005">
    <property type="protein sequence ID" value="PRC93930.1"/>
    <property type="molecule type" value="Genomic_DNA"/>
</dbReference>
<sequence>MLNFQHVGHAVAGKIAHYRLGVRAPIACLIKSTSGAIPRTHHRTTVGGDPACHNIGTAIAIGIRQLVRRTCLPCAEYRIGTLGIDTTLRIRIPDARHCQTLRVLPNLHQIRAAIAIHISGEELLV</sequence>
<accession>A0A2S9H1V2</accession>
<dbReference type="Proteomes" id="UP000237839">
    <property type="component" value="Unassembled WGS sequence"/>
</dbReference>
<reference evidence="1 2" key="1">
    <citation type="submission" date="2018-02" db="EMBL/GenBank/DDBJ databases">
        <title>Solimicrobium silvestre gen. nov., sp. nov., isolated from alpine forest soil.</title>
        <authorList>
            <person name="Margesin R."/>
            <person name="Albuquerque L."/>
            <person name="Zhang D.-C."/>
            <person name="Froufe H.J.C."/>
            <person name="Severino R."/>
            <person name="Roxo I."/>
            <person name="Egas C."/>
            <person name="Da Costa M.S."/>
        </authorList>
    </citation>
    <scope>NUCLEOTIDE SEQUENCE [LARGE SCALE GENOMIC DNA]</scope>
    <source>
        <strain evidence="1 2">S20-91</strain>
    </source>
</reference>
<evidence type="ECO:0000313" key="1">
    <source>
        <dbReference type="EMBL" id="PRC93930.1"/>
    </source>
</evidence>
<organism evidence="1 2">
    <name type="scientific">Solimicrobium silvestre</name>
    <dbReference type="NCBI Taxonomy" id="2099400"/>
    <lineage>
        <taxon>Bacteria</taxon>
        <taxon>Pseudomonadati</taxon>
        <taxon>Pseudomonadota</taxon>
        <taxon>Betaproteobacteria</taxon>
        <taxon>Burkholderiales</taxon>
        <taxon>Oxalobacteraceae</taxon>
        <taxon>Solimicrobium</taxon>
    </lineage>
</organism>
<dbReference type="AlphaFoldDB" id="A0A2S9H1V2"/>
<keyword evidence="2" id="KW-1185">Reference proteome</keyword>